<keyword evidence="11" id="KW-1185">Reference proteome</keyword>
<dbReference type="RefSeq" id="WP_106358667.1">
    <property type="nucleotide sequence ID" value="NZ_PVTP01000011.1"/>
</dbReference>
<dbReference type="GO" id="GO:0006592">
    <property type="term" value="P:ornithine biosynthetic process"/>
    <property type="evidence" value="ECO:0007669"/>
    <property type="project" value="TreeGrafter"/>
</dbReference>
<dbReference type="NCBIfam" id="NF003802">
    <property type="entry name" value="PRK05388.1"/>
    <property type="match status" value="1"/>
</dbReference>
<comment type="pathway">
    <text evidence="9">Amino-acid biosynthesis; L-arginine biosynthesis; N(2)-acetyl-L-ornithine from L-glutamate: step 1/4.</text>
</comment>
<feature type="active site" description="Nucleophile" evidence="9">
    <location>
        <position position="195"/>
    </location>
</feature>
<organism evidence="10 11">
    <name type="scientific">Yoonia maritima</name>
    <dbReference type="NCBI Taxonomy" id="1435347"/>
    <lineage>
        <taxon>Bacteria</taxon>
        <taxon>Pseudomonadati</taxon>
        <taxon>Pseudomonadota</taxon>
        <taxon>Alphaproteobacteria</taxon>
        <taxon>Rhodobacterales</taxon>
        <taxon>Paracoccaceae</taxon>
        <taxon>Yoonia</taxon>
    </lineage>
</organism>
<accession>A0A2T0VVI1</accession>
<comment type="subunit">
    <text evidence="2 9">Heterotetramer of two alpha and two beta chains.</text>
</comment>
<keyword evidence="9" id="KW-0963">Cytoplasm</keyword>
<dbReference type="Pfam" id="PF01960">
    <property type="entry name" value="ArgJ"/>
    <property type="match status" value="1"/>
</dbReference>
<dbReference type="GO" id="GO:0004358">
    <property type="term" value="F:L-glutamate N-acetyltransferase activity, acting on acetyl-L-ornithine as donor"/>
    <property type="evidence" value="ECO:0007669"/>
    <property type="project" value="UniProtKB-UniRule"/>
</dbReference>
<protein>
    <recommendedName>
        <fullName evidence="9">Arginine biosynthesis bifunctional protein ArgJ</fullName>
    </recommendedName>
    <domain>
        <recommendedName>
            <fullName evidence="9">Glutamate N-acetyltransferase</fullName>
            <ecNumber evidence="9">2.3.1.35</ecNumber>
        </recommendedName>
        <alternativeName>
            <fullName evidence="9">Ornithine acetyltransferase</fullName>
            <shortName evidence="9">OATase</shortName>
        </alternativeName>
        <alternativeName>
            <fullName evidence="9">Ornithine transacetylase</fullName>
        </alternativeName>
    </domain>
    <domain>
        <recommendedName>
            <fullName evidence="9">Amino-acid acetyltransferase</fullName>
            <ecNumber evidence="9">2.3.1.1</ecNumber>
        </recommendedName>
        <alternativeName>
            <fullName evidence="9">N-acetylglutamate synthase</fullName>
            <shortName evidence="9">AGSase</shortName>
        </alternativeName>
    </domain>
    <component>
        <recommendedName>
            <fullName evidence="9">Arginine biosynthesis bifunctional protein ArgJ alpha chain</fullName>
        </recommendedName>
    </component>
    <component>
        <recommendedName>
            <fullName evidence="9">Arginine biosynthesis bifunctional protein ArgJ beta chain</fullName>
        </recommendedName>
    </component>
</protein>
<keyword evidence="7 9" id="KW-0012">Acyltransferase</keyword>
<keyword evidence="3 9" id="KW-0055">Arginine biosynthesis</keyword>
<dbReference type="GO" id="GO:0004042">
    <property type="term" value="F:L-glutamate N-acetyltransferase activity"/>
    <property type="evidence" value="ECO:0007669"/>
    <property type="project" value="UniProtKB-UniRule"/>
</dbReference>
<dbReference type="InterPro" id="IPR002813">
    <property type="entry name" value="Arg_biosynth_ArgJ"/>
</dbReference>
<feature type="binding site" evidence="9">
    <location>
        <position position="404"/>
    </location>
    <ligand>
        <name>substrate</name>
    </ligand>
</feature>
<evidence type="ECO:0000256" key="9">
    <source>
        <dbReference type="HAMAP-Rule" id="MF_01106"/>
    </source>
</evidence>
<dbReference type="EC" id="2.3.1.1" evidence="9"/>
<evidence type="ECO:0000313" key="10">
    <source>
        <dbReference type="EMBL" id="PRY75688.1"/>
    </source>
</evidence>
<feature type="binding site" evidence="9">
    <location>
        <position position="184"/>
    </location>
    <ligand>
        <name>substrate</name>
    </ligand>
</feature>
<dbReference type="Gene3D" id="3.10.20.340">
    <property type="entry name" value="ArgJ beta chain, C-terminal domain"/>
    <property type="match status" value="1"/>
</dbReference>
<evidence type="ECO:0000256" key="6">
    <source>
        <dbReference type="ARBA" id="ARBA00022813"/>
    </source>
</evidence>
<feature type="site" description="Involved in the stabilization of negative charge on the oxyanion by the formation of the oxyanion hole" evidence="9">
    <location>
        <position position="121"/>
    </location>
</feature>
<comment type="similarity">
    <text evidence="1 9">Belongs to the ArgJ family.</text>
</comment>
<dbReference type="AlphaFoldDB" id="A0A2T0VVI1"/>
<evidence type="ECO:0000256" key="4">
    <source>
        <dbReference type="ARBA" id="ARBA00022605"/>
    </source>
</evidence>
<dbReference type="EMBL" id="PVTP01000011">
    <property type="protein sequence ID" value="PRY75688.1"/>
    <property type="molecule type" value="Genomic_DNA"/>
</dbReference>
<feature type="binding site" evidence="9">
    <location>
        <position position="195"/>
    </location>
    <ligand>
        <name>substrate</name>
    </ligand>
</feature>
<feature type="binding site" evidence="9">
    <location>
        <position position="158"/>
    </location>
    <ligand>
        <name>substrate</name>
    </ligand>
</feature>
<feature type="binding site" evidence="9">
    <location>
        <position position="276"/>
    </location>
    <ligand>
        <name>substrate</name>
    </ligand>
</feature>
<name>A0A2T0VVI1_9RHOB</name>
<comment type="catalytic activity">
    <reaction evidence="8 9">
        <text>N(2)-acetyl-L-ornithine + L-glutamate = N-acetyl-L-glutamate + L-ornithine</text>
        <dbReference type="Rhea" id="RHEA:15349"/>
        <dbReference type="ChEBI" id="CHEBI:29985"/>
        <dbReference type="ChEBI" id="CHEBI:44337"/>
        <dbReference type="ChEBI" id="CHEBI:46911"/>
        <dbReference type="ChEBI" id="CHEBI:57805"/>
        <dbReference type="EC" id="2.3.1.35"/>
    </reaction>
</comment>
<dbReference type="InterPro" id="IPR016117">
    <property type="entry name" value="ArgJ-like_dom_sf"/>
</dbReference>
<comment type="pathway">
    <text evidence="9">Amino-acid biosynthesis; L-arginine biosynthesis; L-ornithine and N-acetyl-L-glutamate from L-glutamate and N(2)-acetyl-L-ornithine (cyclic): step 1/1.</text>
</comment>
<gene>
    <name evidence="9" type="primary">argJ</name>
    <name evidence="10" type="ORF">CLV80_11139</name>
</gene>
<proteinExistence type="inferred from homology"/>
<dbReference type="CDD" id="cd02152">
    <property type="entry name" value="OAT"/>
    <property type="match status" value="1"/>
</dbReference>
<keyword evidence="5 9" id="KW-0808">Transferase</keyword>
<feature type="binding site" evidence="9">
    <location>
        <position position="399"/>
    </location>
    <ligand>
        <name>substrate</name>
    </ligand>
</feature>
<evidence type="ECO:0000256" key="3">
    <source>
        <dbReference type="ARBA" id="ARBA00022571"/>
    </source>
</evidence>
<dbReference type="UniPathway" id="UPA00068">
    <property type="reaction ID" value="UER00106"/>
</dbReference>
<feature type="site" description="Cleavage; by autolysis" evidence="9">
    <location>
        <begin position="194"/>
        <end position="195"/>
    </location>
</feature>
<evidence type="ECO:0000256" key="8">
    <source>
        <dbReference type="ARBA" id="ARBA00049439"/>
    </source>
</evidence>
<dbReference type="Gene3D" id="3.60.70.12">
    <property type="entry name" value="L-amino peptidase D-ALA esterase/amidase"/>
    <property type="match status" value="1"/>
</dbReference>
<feature type="chain" id="PRO_5023508316" description="Arginine biosynthesis bifunctional protein ArgJ beta chain" evidence="9">
    <location>
        <begin position="195"/>
        <end position="404"/>
    </location>
</feature>
<keyword evidence="6 9" id="KW-0068">Autocatalytic cleavage</keyword>
<evidence type="ECO:0000256" key="7">
    <source>
        <dbReference type="ARBA" id="ARBA00023315"/>
    </source>
</evidence>
<dbReference type="FunFam" id="3.10.20.340:FF:000001">
    <property type="entry name" value="Arginine biosynthesis bifunctional protein ArgJ, chloroplastic"/>
    <property type="match status" value="1"/>
</dbReference>
<dbReference type="GO" id="GO:0006526">
    <property type="term" value="P:L-arginine biosynthetic process"/>
    <property type="evidence" value="ECO:0007669"/>
    <property type="project" value="UniProtKB-UniRule"/>
</dbReference>
<comment type="function">
    <text evidence="9">Catalyzes two activities which are involved in the cyclic version of arginine biosynthesis: the synthesis of N-acetylglutamate from glutamate and acetyl-CoA as the acetyl donor, and of ornithine by transacetylation between N(2)-acetylornithine and glutamate.</text>
</comment>
<keyword evidence="9" id="KW-0511">Multifunctional enzyme</keyword>
<dbReference type="HAMAP" id="MF_01106">
    <property type="entry name" value="ArgJ"/>
    <property type="match status" value="1"/>
</dbReference>
<dbReference type="OrthoDB" id="9804242at2"/>
<dbReference type="FunFam" id="3.60.70.12:FF:000001">
    <property type="entry name" value="Arginine biosynthesis bifunctional protein ArgJ, chloroplastic"/>
    <property type="match status" value="1"/>
</dbReference>
<evidence type="ECO:0000256" key="2">
    <source>
        <dbReference type="ARBA" id="ARBA00011475"/>
    </source>
</evidence>
<dbReference type="PANTHER" id="PTHR23100:SF0">
    <property type="entry name" value="ARGININE BIOSYNTHESIS BIFUNCTIONAL PROTEIN ARGJ, MITOCHONDRIAL"/>
    <property type="match status" value="1"/>
</dbReference>
<dbReference type="Proteomes" id="UP000238007">
    <property type="component" value="Unassembled WGS sequence"/>
</dbReference>
<evidence type="ECO:0000256" key="1">
    <source>
        <dbReference type="ARBA" id="ARBA00006774"/>
    </source>
</evidence>
<evidence type="ECO:0000256" key="5">
    <source>
        <dbReference type="ARBA" id="ARBA00022679"/>
    </source>
</evidence>
<dbReference type="EC" id="2.3.1.35" evidence="9"/>
<comment type="caution">
    <text evidence="10">The sequence shown here is derived from an EMBL/GenBank/DDBJ whole genome shotgun (WGS) entry which is preliminary data.</text>
</comment>
<sequence length="404" mass="41924">MAVSPLAPERFPELPEIDGVTFASAAAGVRYAGRTDVMLACLTVGSAVAGVFTRSATRSANVLDCQSKLGSDPTGAAAIIVNSGNSNAFTGKHGDGSVSAICTAVADELKIEPSRVFTASTGVIGERLPHERITSKVSELVANQSPSKIEEAARAIMTTDTFPKGATATVMVDGKPVKIAGIAKGSGMIAPDMATMLVYIFTDANISQPDLQKIISTQNDRTFNCITVDSDTSTSDSLVAAATGASGIDVTGNDAFADAMHGVMLDLAHQVVRDGEGATKFVTVDVTGAADDTDARKVAMSIANSPLVKTAIAGEDANWGRIVMAVGKSGAAADRDLLSIRFGDILVAENGWRSPDYSEEVASAYMKNQELTISVDLGLGSGKSTVWTCDLTHGYIDINADYRS</sequence>
<feature type="site" description="Involved in the stabilization of negative charge on the oxyanion by the formation of the oxyanion hole" evidence="9">
    <location>
        <position position="122"/>
    </location>
</feature>
<dbReference type="SUPFAM" id="SSF56266">
    <property type="entry name" value="DmpA/ArgJ-like"/>
    <property type="match status" value="1"/>
</dbReference>
<dbReference type="NCBIfam" id="TIGR00120">
    <property type="entry name" value="ArgJ"/>
    <property type="match status" value="1"/>
</dbReference>
<dbReference type="InterPro" id="IPR042195">
    <property type="entry name" value="ArgJ_beta_C"/>
</dbReference>
<reference evidence="10 11" key="1">
    <citation type="submission" date="2018-03" db="EMBL/GenBank/DDBJ databases">
        <title>Genomic Encyclopedia of Archaeal and Bacterial Type Strains, Phase II (KMG-II): from individual species to whole genera.</title>
        <authorList>
            <person name="Goeker M."/>
        </authorList>
    </citation>
    <scope>NUCLEOTIDE SEQUENCE [LARGE SCALE GENOMIC DNA]</scope>
    <source>
        <strain evidence="10 11">DSM 101533</strain>
    </source>
</reference>
<dbReference type="PANTHER" id="PTHR23100">
    <property type="entry name" value="ARGININE BIOSYNTHESIS BIFUNCTIONAL PROTEIN ARGJ"/>
    <property type="match status" value="1"/>
</dbReference>
<dbReference type="GO" id="GO:0005737">
    <property type="term" value="C:cytoplasm"/>
    <property type="evidence" value="ECO:0007669"/>
    <property type="project" value="UniProtKB-SubCell"/>
</dbReference>
<comment type="catalytic activity">
    <reaction evidence="9">
        <text>L-glutamate + acetyl-CoA = N-acetyl-L-glutamate + CoA + H(+)</text>
        <dbReference type="Rhea" id="RHEA:24292"/>
        <dbReference type="ChEBI" id="CHEBI:15378"/>
        <dbReference type="ChEBI" id="CHEBI:29985"/>
        <dbReference type="ChEBI" id="CHEBI:44337"/>
        <dbReference type="ChEBI" id="CHEBI:57287"/>
        <dbReference type="ChEBI" id="CHEBI:57288"/>
        <dbReference type="EC" id="2.3.1.1"/>
    </reaction>
</comment>
<keyword evidence="4 9" id="KW-0028">Amino-acid biosynthesis</keyword>
<evidence type="ECO:0000313" key="11">
    <source>
        <dbReference type="Proteomes" id="UP000238007"/>
    </source>
</evidence>
<feature type="chain" id="PRO_5023508317" description="Arginine biosynthesis bifunctional protein ArgJ alpha chain" evidence="9">
    <location>
        <begin position="1"/>
        <end position="194"/>
    </location>
</feature>
<comment type="subcellular location">
    <subcellularLocation>
        <location evidence="9">Cytoplasm</location>
    </subcellularLocation>
</comment>